<gene>
    <name evidence="1" type="ORF">FYJ85_18920</name>
</gene>
<dbReference type="Proteomes" id="UP000435649">
    <property type="component" value="Unassembled WGS sequence"/>
</dbReference>
<sequence>MYLDDYNGVLLTYSSNPDCYWNEALNNRKSIREDQKSYFCPSLRPSGSNHDTFTTYGAFIAAVALPAAYSANTGGASGTNWNRVDRELGSTPFIGCCARANNNAGFYSMQIAAGSPGGFTNVHNNRGNLAYSDGHAGSSTPQEFRETMRKVWKDDAKVIYYRDAADGFKVIN</sequence>
<reference evidence="1 2" key="1">
    <citation type="submission" date="2019-08" db="EMBL/GenBank/DDBJ databases">
        <title>In-depth cultivation of the pig gut microbiome towards novel bacterial diversity and tailored functional studies.</title>
        <authorList>
            <person name="Wylensek D."/>
            <person name="Hitch T.C.A."/>
            <person name="Clavel T."/>
        </authorList>
    </citation>
    <scope>NUCLEOTIDE SEQUENCE [LARGE SCALE GENOMIC DNA]</scope>
    <source>
        <strain evidence="1 2">BBE-744-WT-12</strain>
    </source>
</reference>
<dbReference type="EMBL" id="VUNS01000029">
    <property type="protein sequence ID" value="MST99111.1"/>
    <property type="molecule type" value="Genomic_DNA"/>
</dbReference>
<dbReference type="RefSeq" id="WP_154420259.1">
    <property type="nucleotide sequence ID" value="NZ_VUNS01000029.1"/>
</dbReference>
<name>A0A844G9A9_9BACT</name>
<keyword evidence="2" id="KW-1185">Reference proteome</keyword>
<proteinExistence type="predicted"/>
<accession>A0A844G9A9</accession>
<evidence type="ECO:0000313" key="1">
    <source>
        <dbReference type="EMBL" id="MST99111.1"/>
    </source>
</evidence>
<dbReference type="AlphaFoldDB" id="A0A844G9A9"/>
<organism evidence="1 2">
    <name type="scientific">Victivallis lenta</name>
    <dbReference type="NCBI Taxonomy" id="2606640"/>
    <lineage>
        <taxon>Bacteria</taxon>
        <taxon>Pseudomonadati</taxon>
        <taxon>Lentisphaerota</taxon>
        <taxon>Lentisphaeria</taxon>
        <taxon>Victivallales</taxon>
        <taxon>Victivallaceae</taxon>
        <taxon>Victivallis</taxon>
    </lineage>
</organism>
<protein>
    <submittedName>
        <fullName evidence="1">Uncharacterized protein</fullName>
    </submittedName>
</protein>
<comment type="caution">
    <text evidence="1">The sequence shown here is derived from an EMBL/GenBank/DDBJ whole genome shotgun (WGS) entry which is preliminary data.</text>
</comment>
<evidence type="ECO:0000313" key="2">
    <source>
        <dbReference type="Proteomes" id="UP000435649"/>
    </source>
</evidence>